<dbReference type="AlphaFoldDB" id="A0AAW6B3P0"/>
<protein>
    <submittedName>
        <fullName evidence="1">Uncharacterized protein</fullName>
    </submittedName>
</protein>
<reference evidence="1" key="1">
    <citation type="submission" date="2023-01" db="EMBL/GenBank/DDBJ databases">
        <title>Human gut microbiome strain richness.</title>
        <authorList>
            <person name="Chen-Liaw A."/>
        </authorList>
    </citation>
    <scope>NUCLEOTIDE SEQUENCE</scope>
    <source>
        <strain evidence="1">B1_m1001713B170214d0_201011</strain>
    </source>
</reference>
<dbReference type="EMBL" id="JAQLGM010000081">
    <property type="protein sequence ID" value="MDB2002586.1"/>
    <property type="molecule type" value="Genomic_DNA"/>
</dbReference>
<sequence>MVNLLLSDLNGESFLLKDISSKVIAQLKTDLEASFAKAADYSLFSGNSMSGSELGWIAFKHRDYSVGVAFSANISTFPIFIRRNSTGEWSFSGK</sequence>
<name>A0AAW6B3P0_CLOSY</name>
<comment type="caution">
    <text evidence="1">The sequence shown here is derived from an EMBL/GenBank/DDBJ whole genome shotgun (WGS) entry which is preliminary data.</text>
</comment>
<evidence type="ECO:0000313" key="2">
    <source>
        <dbReference type="Proteomes" id="UP001300871"/>
    </source>
</evidence>
<proteinExistence type="predicted"/>
<gene>
    <name evidence="1" type="ORF">PM006_20500</name>
</gene>
<evidence type="ECO:0000313" key="1">
    <source>
        <dbReference type="EMBL" id="MDB2002586.1"/>
    </source>
</evidence>
<dbReference type="RefSeq" id="WP_272124099.1">
    <property type="nucleotide sequence ID" value="NZ_JAQLGH010000080.1"/>
</dbReference>
<organism evidence="1 2">
    <name type="scientific">Clostridium symbiosum</name>
    <name type="common">Bacteroides symbiosus</name>
    <dbReference type="NCBI Taxonomy" id="1512"/>
    <lineage>
        <taxon>Bacteria</taxon>
        <taxon>Bacillati</taxon>
        <taxon>Bacillota</taxon>
        <taxon>Clostridia</taxon>
        <taxon>Lachnospirales</taxon>
        <taxon>Lachnospiraceae</taxon>
        <taxon>Otoolea</taxon>
    </lineage>
</organism>
<accession>A0AAW6B3P0</accession>
<dbReference type="Proteomes" id="UP001300871">
    <property type="component" value="Unassembled WGS sequence"/>
</dbReference>